<name>A0A8E2AXZ3_9APHY</name>
<dbReference type="EMBL" id="KV722446">
    <property type="protein sequence ID" value="OCH88687.1"/>
    <property type="molecule type" value="Genomic_DNA"/>
</dbReference>
<keyword evidence="5" id="KW-1185">Reference proteome</keyword>
<feature type="transmembrane region" description="Helical" evidence="2">
    <location>
        <begin position="111"/>
        <end position="131"/>
    </location>
</feature>
<dbReference type="Proteomes" id="UP000250043">
    <property type="component" value="Unassembled WGS sequence"/>
</dbReference>
<feature type="transmembrane region" description="Helical" evidence="2">
    <location>
        <begin position="168"/>
        <end position="194"/>
    </location>
</feature>
<organism evidence="4 5">
    <name type="scientific">Obba rivulosa</name>
    <dbReference type="NCBI Taxonomy" id="1052685"/>
    <lineage>
        <taxon>Eukaryota</taxon>
        <taxon>Fungi</taxon>
        <taxon>Dikarya</taxon>
        <taxon>Basidiomycota</taxon>
        <taxon>Agaricomycotina</taxon>
        <taxon>Agaricomycetes</taxon>
        <taxon>Polyporales</taxon>
        <taxon>Gelatoporiaceae</taxon>
        <taxon>Obba</taxon>
    </lineage>
</organism>
<proteinExistence type="predicted"/>
<dbReference type="OrthoDB" id="3261349at2759"/>
<feature type="transmembrane region" description="Helical" evidence="2">
    <location>
        <begin position="37"/>
        <end position="60"/>
    </location>
</feature>
<feature type="region of interest" description="Disordered" evidence="1">
    <location>
        <begin position="256"/>
        <end position="282"/>
    </location>
</feature>
<protein>
    <recommendedName>
        <fullName evidence="3">DUF6533 domain-containing protein</fullName>
    </recommendedName>
</protein>
<sequence length="282" mass="31492">HTGLQFMSSCAGILYFDYFLTLPEEIERFWTRSGNTFFWTSLLFVMNRYLPLLGSIPIIFEFFAVMPEHVRFCRCRSLQLYHQYLAAATQTIVAVLLLVRVNAMYNKNTRILLMLVVTICASLATAAWSILSGDELPRATEDPSIVSYGCDLSVSVQQPLITPDFAGAWGSVLAFDTLVFILTVVKALQIGIFLRGSLCRIILRDGAIYFGFIVLTHIVNVLTLLVSRKPESKGLCVTLTNVISSTLMTRSMLNLRDPRRGRSPMGYTGSLPIHTATEDAES</sequence>
<feature type="transmembrane region" description="Helical" evidence="2">
    <location>
        <begin position="206"/>
        <end position="226"/>
    </location>
</feature>
<feature type="transmembrane region" description="Helical" evidence="2">
    <location>
        <begin position="80"/>
        <end position="99"/>
    </location>
</feature>
<feature type="domain" description="DUF6533" evidence="3">
    <location>
        <begin position="9"/>
        <end position="53"/>
    </location>
</feature>
<reference evidence="4 5" key="1">
    <citation type="submission" date="2016-07" db="EMBL/GenBank/DDBJ databases">
        <title>Draft genome of the white-rot fungus Obba rivulosa 3A-2.</title>
        <authorList>
            <consortium name="DOE Joint Genome Institute"/>
            <person name="Miettinen O."/>
            <person name="Riley R."/>
            <person name="Acob R."/>
            <person name="Barry K."/>
            <person name="Cullen D."/>
            <person name="De Vries R."/>
            <person name="Hainaut M."/>
            <person name="Hatakka A."/>
            <person name="Henrissat B."/>
            <person name="Hilden K."/>
            <person name="Kuo R."/>
            <person name="Labutti K."/>
            <person name="Lipzen A."/>
            <person name="Makela M.R."/>
            <person name="Sandor L."/>
            <person name="Spatafora J.W."/>
            <person name="Grigoriev I.V."/>
            <person name="Hibbett D.S."/>
        </authorList>
    </citation>
    <scope>NUCLEOTIDE SEQUENCE [LARGE SCALE GENOMIC DNA]</scope>
    <source>
        <strain evidence="4 5">3A-2</strain>
    </source>
</reference>
<keyword evidence="2" id="KW-0812">Transmembrane</keyword>
<feature type="non-terminal residue" evidence="4">
    <location>
        <position position="282"/>
    </location>
</feature>
<keyword evidence="2" id="KW-0472">Membrane</keyword>
<evidence type="ECO:0000256" key="2">
    <source>
        <dbReference type="SAM" id="Phobius"/>
    </source>
</evidence>
<dbReference type="Pfam" id="PF20151">
    <property type="entry name" value="DUF6533"/>
    <property type="match status" value="1"/>
</dbReference>
<accession>A0A8E2AXZ3</accession>
<evidence type="ECO:0000256" key="1">
    <source>
        <dbReference type="SAM" id="MobiDB-lite"/>
    </source>
</evidence>
<gene>
    <name evidence="4" type="ORF">OBBRIDRAFT_734008</name>
</gene>
<dbReference type="AlphaFoldDB" id="A0A8E2AXZ3"/>
<keyword evidence="2" id="KW-1133">Transmembrane helix</keyword>
<evidence type="ECO:0000313" key="5">
    <source>
        <dbReference type="Proteomes" id="UP000250043"/>
    </source>
</evidence>
<dbReference type="InterPro" id="IPR045340">
    <property type="entry name" value="DUF6533"/>
</dbReference>
<evidence type="ECO:0000313" key="4">
    <source>
        <dbReference type="EMBL" id="OCH88687.1"/>
    </source>
</evidence>
<evidence type="ECO:0000259" key="3">
    <source>
        <dbReference type="Pfam" id="PF20151"/>
    </source>
</evidence>